<evidence type="ECO:0000259" key="1">
    <source>
        <dbReference type="Pfam" id="PF01636"/>
    </source>
</evidence>
<name>A0A285E6Y6_9ACTN</name>
<keyword evidence="2" id="KW-0808">Transferase</keyword>
<accession>A0A285E6Y6</accession>
<dbReference type="GO" id="GO:0016740">
    <property type="term" value="F:transferase activity"/>
    <property type="evidence" value="ECO:0007669"/>
    <property type="project" value="UniProtKB-KW"/>
</dbReference>
<gene>
    <name evidence="2" type="ORF">SAMN06893097_101564</name>
</gene>
<dbReference type="InterPro" id="IPR041726">
    <property type="entry name" value="ACAD10_11_N"/>
</dbReference>
<dbReference type="InterPro" id="IPR051678">
    <property type="entry name" value="AGP_Transferase"/>
</dbReference>
<sequence length="282" mass="31522">MFGAMAGRVPTPAVRFLDGDGSHLGAPGIVTSFIPGVTTPPVDATLVSGVGTTFTQEWRQRLVPQFLEFLTRIHGTDWRSSDLPHFTAPTAHPRQAALWQVNWWSRVWRDDQVDPYPLITLAERWMRERLPAIHAESDDLVLLHGDYRTGNFMFDPDSGRFTAVLDWELAHIGDFHEDLGWILQRLFAGPAEDGEVLACNLMTRDELLDRYQAATGRTVNPRTLAFYEVLAAYKCAVMNLGTGYSAAIRGHNHQDVLLSFLAPVGHVFLGEIASIIEREGEL</sequence>
<evidence type="ECO:0000313" key="3">
    <source>
        <dbReference type="Proteomes" id="UP000219514"/>
    </source>
</evidence>
<dbReference type="SUPFAM" id="SSF56112">
    <property type="entry name" value="Protein kinase-like (PK-like)"/>
    <property type="match status" value="1"/>
</dbReference>
<dbReference type="PANTHER" id="PTHR21310">
    <property type="entry name" value="AMINOGLYCOSIDE PHOSPHOTRANSFERASE-RELATED-RELATED"/>
    <property type="match status" value="1"/>
</dbReference>
<dbReference type="InterPro" id="IPR002575">
    <property type="entry name" value="Aminoglycoside_PTrfase"/>
</dbReference>
<dbReference type="CDD" id="cd05154">
    <property type="entry name" value="ACAD10_11_N-like"/>
    <property type="match status" value="1"/>
</dbReference>
<dbReference type="InterPro" id="IPR011009">
    <property type="entry name" value="Kinase-like_dom_sf"/>
</dbReference>
<feature type="domain" description="Aminoglycoside phosphotransferase" evidence="1">
    <location>
        <begin position="7"/>
        <end position="211"/>
    </location>
</feature>
<dbReference type="Gene3D" id="3.90.1200.10">
    <property type="match status" value="1"/>
</dbReference>
<keyword evidence="3" id="KW-1185">Reference proteome</keyword>
<dbReference type="PANTHER" id="PTHR21310:SF57">
    <property type="entry name" value="BLR2944 PROTEIN"/>
    <property type="match status" value="1"/>
</dbReference>
<protein>
    <submittedName>
        <fullName evidence="2">Phosphotransferase enzyme family protein</fullName>
    </submittedName>
</protein>
<reference evidence="2 3" key="1">
    <citation type="submission" date="2017-09" db="EMBL/GenBank/DDBJ databases">
        <authorList>
            <person name="Ehlers B."/>
            <person name="Leendertz F.H."/>
        </authorList>
    </citation>
    <scope>NUCLEOTIDE SEQUENCE [LARGE SCALE GENOMIC DNA]</scope>
    <source>
        <strain evidence="2 3">DSM 46844</strain>
    </source>
</reference>
<dbReference type="Pfam" id="PF01636">
    <property type="entry name" value="APH"/>
    <property type="match status" value="1"/>
</dbReference>
<evidence type="ECO:0000313" key="2">
    <source>
        <dbReference type="EMBL" id="SNX94767.1"/>
    </source>
</evidence>
<dbReference type="Proteomes" id="UP000219514">
    <property type="component" value="Unassembled WGS sequence"/>
</dbReference>
<dbReference type="AlphaFoldDB" id="A0A285E6Y6"/>
<proteinExistence type="predicted"/>
<organism evidence="2 3">
    <name type="scientific">Geodermatophilus sabuli</name>
    <dbReference type="NCBI Taxonomy" id="1564158"/>
    <lineage>
        <taxon>Bacteria</taxon>
        <taxon>Bacillati</taxon>
        <taxon>Actinomycetota</taxon>
        <taxon>Actinomycetes</taxon>
        <taxon>Geodermatophilales</taxon>
        <taxon>Geodermatophilaceae</taxon>
        <taxon>Geodermatophilus</taxon>
    </lineage>
</organism>
<dbReference type="EMBL" id="OBDO01000001">
    <property type="protein sequence ID" value="SNX94767.1"/>
    <property type="molecule type" value="Genomic_DNA"/>
</dbReference>